<keyword evidence="3" id="KW-1185">Reference proteome</keyword>
<proteinExistence type="predicted"/>
<dbReference type="Gene3D" id="3.50.50.60">
    <property type="entry name" value="FAD/NAD(P)-binding domain"/>
    <property type="match status" value="1"/>
</dbReference>
<dbReference type="Pfam" id="PF13454">
    <property type="entry name" value="NAD_binding_9"/>
    <property type="match status" value="1"/>
</dbReference>
<dbReference type="InterPro" id="IPR038732">
    <property type="entry name" value="HpyO/CreE_NAD-binding"/>
</dbReference>
<feature type="domain" description="FAD-dependent urate hydroxylase HpyO/Asp monooxygenase CreE-like FAD/NAD(P)-binding" evidence="1">
    <location>
        <begin position="25"/>
        <end position="185"/>
    </location>
</feature>
<evidence type="ECO:0000313" key="2">
    <source>
        <dbReference type="EMBL" id="PGH56872.1"/>
    </source>
</evidence>
<reference evidence="3" key="1">
    <citation type="submission" date="2017-10" db="EMBL/GenBank/DDBJ databases">
        <authorList>
            <person name="Kravchenko I.K."/>
            <person name="Grouzdev D.S."/>
        </authorList>
    </citation>
    <scope>NUCLEOTIDE SEQUENCE [LARGE SCALE GENOMIC DNA]</scope>
    <source>
        <strain evidence="3">B2</strain>
    </source>
</reference>
<dbReference type="InterPro" id="IPR036188">
    <property type="entry name" value="FAD/NAD-bd_sf"/>
</dbReference>
<accession>A0A2B8BHK5</accession>
<dbReference type="SUPFAM" id="SSF51905">
    <property type="entry name" value="FAD/NAD(P)-binding domain"/>
    <property type="match status" value="1"/>
</dbReference>
<name>A0A2B8BHK5_9PROT</name>
<dbReference type="RefSeq" id="WP_098736324.1">
    <property type="nucleotide sequence ID" value="NZ_PDKW01000040.1"/>
</dbReference>
<dbReference type="PANTHER" id="PTHR40254">
    <property type="entry name" value="BLR0577 PROTEIN"/>
    <property type="match status" value="1"/>
</dbReference>
<dbReference type="EMBL" id="PDKW01000040">
    <property type="protein sequence ID" value="PGH56872.1"/>
    <property type="molecule type" value="Genomic_DNA"/>
</dbReference>
<dbReference type="AlphaFoldDB" id="A0A2B8BHK5"/>
<dbReference type="Proteomes" id="UP000225379">
    <property type="component" value="Unassembled WGS sequence"/>
</dbReference>
<gene>
    <name evidence="2" type="ORF">CRT60_10175</name>
</gene>
<dbReference type="InterPro" id="IPR052189">
    <property type="entry name" value="L-asp_N-monooxygenase_NS-form"/>
</dbReference>
<evidence type="ECO:0000313" key="3">
    <source>
        <dbReference type="Proteomes" id="UP000225379"/>
    </source>
</evidence>
<sequence>MPATPHFHRPGVTPPNAVHQPRQIAIVGAGFTGSLLAAHLLRGAQAPLVVHLIEYGHRPGTGVAYSTPNGTHVLNVRAYNMSAYPDDPRHFLRWLWSRADGPTPDEPMPPSGHAFASRALYGAYIQDVLAEAQAEAPDHARLNLIRAEAVDVRTETPSGSRPAVHVRLGDGRVVSADTAALCIGNFPPSPPCLASPTADEAFASDRFIGDPWDAAAIGTIDRDAPVAILGTGLTMVDTVLSLLDQGHRGPITAMSRRGLLPLRHEETRPYTSFLHPDVLPSTVLDVLIALKADARRATAAGYDWRSAFDALRPHHHRIWAHLPMEERRRFLRHARPFWEVHRHRMAPQVADRIAAARDSGQLSILPGRLKDAALTARGLELTVAERGGGAERRLTAGALINATGTNCDYTRIRHPLVRSLLDRGLARPDELRLGLDVTEGGAVIAADGTPSPRLLAFGPVAKAPFWEMTAVPELRSQCADAARRILGGLPGGAMSTRTGLPGIGTPDFPELPRL</sequence>
<dbReference type="OrthoDB" id="101972at2"/>
<organism evidence="2 3">
    <name type="scientific">Azospirillum palustre</name>
    <dbReference type="NCBI Taxonomy" id="2044885"/>
    <lineage>
        <taxon>Bacteria</taxon>
        <taxon>Pseudomonadati</taxon>
        <taxon>Pseudomonadota</taxon>
        <taxon>Alphaproteobacteria</taxon>
        <taxon>Rhodospirillales</taxon>
        <taxon>Azospirillaceae</taxon>
        <taxon>Azospirillum</taxon>
    </lineage>
</organism>
<dbReference type="PANTHER" id="PTHR40254:SF1">
    <property type="entry name" value="BLR0577 PROTEIN"/>
    <property type="match status" value="1"/>
</dbReference>
<evidence type="ECO:0000259" key="1">
    <source>
        <dbReference type="Pfam" id="PF13454"/>
    </source>
</evidence>
<protein>
    <recommendedName>
        <fullName evidence="1">FAD-dependent urate hydroxylase HpyO/Asp monooxygenase CreE-like FAD/NAD(P)-binding domain-containing protein</fullName>
    </recommendedName>
</protein>
<comment type="caution">
    <text evidence="2">The sequence shown here is derived from an EMBL/GenBank/DDBJ whole genome shotgun (WGS) entry which is preliminary data.</text>
</comment>